<dbReference type="AlphaFoldDB" id="A0A6V7J681"/>
<name>A0A6V7J681_9HYME</name>
<reference evidence="1" key="1">
    <citation type="submission" date="2020-07" db="EMBL/GenBank/DDBJ databases">
        <authorList>
            <person name="Ferguson B K."/>
        </authorList>
    </citation>
    <scope>NUCLEOTIDE SEQUENCE</scope>
    <source>
        <strain evidence="1">L06</strain>
    </source>
</reference>
<accession>A0A6V7J681</accession>
<protein>
    <recommendedName>
        <fullName evidence="2">HTH CENPB-type domain-containing protein</fullName>
    </recommendedName>
</protein>
<evidence type="ECO:0000313" key="1">
    <source>
        <dbReference type="EMBL" id="CAD1546717.1"/>
    </source>
</evidence>
<proteinExistence type="predicted"/>
<organism evidence="1">
    <name type="scientific">Bracon brevicornis</name>
    <dbReference type="NCBI Taxonomy" id="1563983"/>
    <lineage>
        <taxon>Eukaryota</taxon>
        <taxon>Metazoa</taxon>
        <taxon>Ecdysozoa</taxon>
        <taxon>Arthropoda</taxon>
        <taxon>Hexapoda</taxon>
        <taxon>Insecta</taxon>
        <taxon>Pterygota</taxon>
        <taxon>Neoptera</taxon>
        <taxon>Endopterygota</taxon>
        <taxon>Hymenoptera</taxon>
        <taxon>Apocrita</taxon>
        <taxon>Ichneumonoidea</taxon>
        <taxon>Braconidae</taxon>
        <taxon>Braconinae</taxon>
        <taxon>Bracon</taxon>
    </lineage>
</organism>
<evidence type="ECO:0008006" key="2">
    <source>
        <dbReference type="Google" id="ProtNLM"/>
    </source>
</evidence>
<dbReference type="EMBL" id="CADCXW020000014">
    <property type="protein sequence ID" value="CAD1546717.1"/>
    <property type="molecule type" value="Genomic_DNA"/>
</dbReference>
<sequence length="294" mass="34713">MDVTRESERDKQEFTDALNHCLDLLRANNYITDLNSDVITRKAAVIGQEMYESLKRIRDRSRTIITKTNQNQPVIDIPHDHLVRNVINPVNQIHYIKEEPPEIIETEETELYEIDNERKITVKDVKSLEGSDDFDIKRPVSDDEEQINGEVPHRIKFNRGKRRGRRPYERIPIEEKIRVVNLARSNANWTLNWLKEKSGCQRLSSIIQLKQWEKQVMQNSTILDKLNVINGWVYSKYLQEKERNSDVTDSMLRDWANEASIKFVYPRFKFEANDAWIAAFKKIHGIRTGDIYED</sequence>
<gene>
    <name evidence="1" type="ORF">BBRV_LOCUS42223</name>
</gene>